<gene>
    <name evidence="2" type="ORF">K457DRAFT_1822366</name>
</gene>
<dbReference type="AlphaFoldDB" id="A0A197JP42"/>
<evidence type="ECO:0000313" key="2">
    <source>
        <dbReference type="EMBL" id="OAQ26251.1"/>
    </source>
</evidence>
<organism evidence="2 3">
    <name type="scientific">Linnemannia elongata AG-77</name>
    <dbReference type="NCBI Taxonomy" id="1314771"/>
    <lineage>
        <taxon>Eukaryota</taxon>
        <taxon>Fungi</taxon>
        <taxon>Fungi incertae sedis</taxon>
        <taxon>Mucoromycota</taxon>
        <taxon>Mortierellomycotina</taxon>
        <taxon>Mortierellomycetes</taxon>
        <taxon>Mortierellales</taxon>
        <taxon>Mortierellaceae</taxon>
        <taxon>Linnemannia</taxon>
    </lineage>
</organism>
<dbReference type="Proteomes" id="UP000078512">
    <property type="component" value="Unassembled WGS sequence"/>
</dbReference>
<sequence>MVFWWRVILMYLAVESEVEPLILSCKLYQILTTPSQPQLVTIHCPGSILSKNYHLSTLSAEQVLRQSGFKHNLYVRKDRTRMNTNDSNEKGQYEQPIQAGVAYCPNSLLI</sequence>
<evidence type="ECO:0000313" key="3">
    <source>
        <dbReference type="Proteomes" id="UP000078512"/>
    </source>
</evidence>
<reference evidence="2 3" key="1">
    <citation type="submission" date="2016-05" db="EMBL/GenBank/DDBJ databases">
        <title>Genome sequencing reveals origins of a unique bacterial endosymbiosis in the earliest lineages of terrestrial Fungi.</title>
        <authorList>
            <consortium name="DOE Joint Genome Institute"/>
            <person name="Uehling J."/>
            <person name="Gryganskyi A."/>
            <person name="Hameed K."/>
            <person name="Tschaplinski T."/>
            <person name="Misztal P."/>
            <person name="Wu S."/>
            <person name="Desiro A."/>
            <person name="Vande Pol N."/>
            <person name="Du Z.-Y."/>
            <person name="Zienkiewicz A."/>
            <person name="Zienkiewicz K."/>
            <person name="Morin E."/>
            <person name="Tisserant E."/>
            <person name="Splivallo R."/>
            <person name="Hainaut M."/>
            <person name="Henrissat B."/>
            <person name="Ohm R."/>
            <person name="Kuo A."/>
            <person name="Yan J."/>
            <person name="Lipzen A."/>
            <person name="Nolan M."/>
            <person name="Labutti K."/>
            <person name="Barry K."/>
            <person name="Goldstein A."/>
            <person name="Labbe J."/>
            <person name="Schadt C."/>
            <person name="Tuskan G."/>
            <person name="Grigoriev I."/>
            <person name="Martin F."/>
            <person name="Vilgalys R."/>
            <person name="Bonito G."/>
        </authorList>
    </citation>
    <scope>NUCLEOTIDE SEQUENCE [LARGE SCALE GENOMIC DNA]</scope>
    <source>
        <strain evidence="2 3">AG-77</strain>
    </source>
</reference>
<feature type="signal peptide" evidence="1">
    <location>
        <begin position="1"/>
        <end position="20"/>
    </location>
</feature>
<name>A0A197JP42_9FUNG</name>
<dbReference type="EMBL" id="KV442069">
    <property type="protein sequence ID" value="OAQ26251.1"/>
    <property type="molecule type" value="Genomic_DNA"/>
</dbReference>
<accession>A0A197JP42</accession>
<keyword evidence="1" id="KW-0732">Signal</keyword>
<evidence type="ECO:0000256" key="1">
    <source>
        <dbReference type="SAM" id="SignalP"/>
    </source>
</evidence>
<feature type="chain" id="PRO_5008276148" evidence="1">
    <location>
        <begin position="21"/>
        <end position="110"/>
    </location>
</feature>
<protein>
    <submittedName>
        <fullName evidence="2">Uncharacterized protein</fullName>
    </submittedName>
</protein>
<proteinExistence type="predicted"/>
<keyword evidence="3" id="KW-1185">Reference proteome</keyword>